<dbReference type="InterPro" id="IPR011021">
    <property type="entry name" value="Arrestin-like_N"/>
</dbReference>
<feature type="compositionally biased region" description="Acidic residues" evidence="3">
    <location>
        <begin position="336"/>
        <end position="351"/>
    </location>
</feature>
<dbReference type="InterPro" id="IPR011022">
    <property type="entry name" value="Arrestin_C-like"/>
</dbReference>
<reference evidence="5" key="1">
    <citation type="submission" date="2021-12" db="EMBL/GenBank/DDBJ databases">
        <authorList>
            <person name="King R."/>
        </authorList>
    </citation>
    <scope>NUCLEOTIDE SEQUENCE</scope>
</reference>
<evidence type="ECO:0000256" key="2">
    <source>
        <dbReference type="ARBA" id="ARBA00022606"/>
    </source>
</evidence>
<comment type="similarity">
    <text evidence="1">Belongs to the arrestin family.</text>
</comment>
<accession>A0ABN8BAE6</accession>
<dbReference type="SMART" id="SM01017">
    <property type="entry name" value="Arrestin_C"/>
    <property type="match status" value="1"/>
</dbReference>
<evidence type="ECO:0000313" key="5">
    <source>
        <dbReference type="EMBL" id="CAH0406805.1"/>
    </source>
</evidence>
<gene>
    <name evidence="5" type="ORF">CHILSU_LOCUS10194</name>
</gene>
<keyword evidence="6" id="KW-1185">Reference proteome</keyword>
<dbReference type="Pfam" id="PF02752">
    <property type="entry name" value="Arrestin_C"/>
    <property type="match status" value="1"/>
</dbReference>
<dbReference type="InterPro" id="IPR050357">
    <property type="entry name" value="Arrestin_domain-protein"/>
</dbReference>
<evidence type="ECO:0000256" key="3">
    <source>
        <dbReference type="SAM" id="MobiDB-lite"/>
    </source>
</evidence>
<proteinExistence type="inferred from homology"/>
<feature type="region of interest" description="Disordered" evidence="3">
    <location>
        <begin position="303"/>
        <end position="351"/>
    </location>
</feature>
<evidence type="ECO:0000313" key="6">
    <source>
        <dbReference type="Proteomes" id="UP001153292"/>
    </source>
</evidence>
<dbReference type="SUPFAM" id="SSF81296">
    <property type="entry name" value="E set domains"/>
    <property type="match status" value="2"/>
</dbReference>
<dbReference type="PANTHER" id="PTHR11188">
    <property type="entry name" value="ARRESTIN DOMAIN CONTAINING PROTEIN"/>
    <property type="match status" value="1"/>
</dbReference>
<feature type="domain" description="Arrestin C-terminal-like" evidence="4">
    <location>
        <begin position="178"/>
        <end position="320"/>
    </location>
</feature>
<dbReference type="Proteomes" id="UP001153292">
    <property type="component" value="Chromosome 7"/>
</dbReference>
<sequence length="351" mass="40152">MGVHCEINLFKPSDGVFIPGSTVSGIIKYAVDEETVFNKIDVSLKGNGRLVIRDQTRKRRQNMYIYRNSEEYVDIENIVHNDDKAPPLPVGLYEFPFNFTLPHSIPASLNYLRRNARYRVRCVITYYISIKFHRPGLFQFAKKFKKEITVATVIKPRLPMEPTIYGEQKTLFQLFSRKPNVVNIKANIENCVIDLGGRININYEIFNHTNLNLKGVETKLVEIYTFTTKGHRKVRLSKDIENTDTKTGSISSGESQNMDIAINVPSELGSLEYSNLVSRDYFVYITAIIPFPHTNAELEVPLQIGDRNDPSQETVDDPPPSYWEVMAEDQKKEGQEENEDEGDDESDGEKS</sequence>
<dbReference type="InterPro" id="IPR014752">
    <property type="entry name" value="Arrestin-like_C"/>
</dbReference>
<dbReference type="InterPro" id="IPR014756">
    <property type="entry name" value="Ig_E-set"/>
</dbReference>
<name>A0ABN8BAE6_CHISP</name>
<dbReference type="EMBL" id="OU963900">
    <property type="protein sequence ID" value="CAH0406805.1"/>
    <property type="molecule type" value="Genomic_DNA"/>
</dbReference>
<dbReference type="Gene3D" id="2.60.40.640">
    <property type="match status" value="2"/>
</dbReference>
<evidence type="ECO:0000256" key="1">
    <source>
        <dbReference type="ARBA" id="ARBA00005298"/>
    </source>
</evidence>
<organism evidence="5 6">
    <name type="scientific">Chilo suppressalis</name>
    <name type="common">Asiatic rice borer moth</name>
    <dbReference type="NCBI Taxonomy" id="168631"/>
    <lineage>
        <taxon>Eukaryota</taxon>
        <taxon>Metazoa</taxon>
        <taxon>Ecdysozoa</taxon>
        <taxon>Arthropoda</taxon>
        <taxon>Hexapoda</taxon>
        <taxon>Insecta</taxon>
        <taxon>Pterygota</taxon>
        <taxon>Neoptera</taxon>
        <taxon>Endopterygota</taxon>
        <taxon>Lepidoptera</taxon>
        <taxon>Glossata</taxon>
        <taxon>Ditrysia</taxon>
        <taxon>Pyraloidea</taxon>
        <taxon>Crambidae</taxon>
        <taxon>Crambinae</taxon>
        <taxon>Chilo</taxon>
    </lineage>
</organism>
<dbReference type="Pfam" id="PF00339">
    <property type="entry name" value="Arrestin_N"/>
    <property type="match status" value="1"/>
</dbReference>
<keyword evidence="2" id="KW-0716">Sensory transduction</keyword>
<protein>
    <recommendedName>
        <fullName evidence="4">Arrestin C-terminal-like domain-containing protein</fullName>
    </recommendedName>
</protein>
<evidence type="ECO:0000259" key="4">
    <source>
        <dbReference type="SMART" id="SM01017"/>
    </source>
</evidence>
<dbReference type="PANTHER" id="PTHR11188:SF17">
    <property type="entry name" value="FI21816P1"/>
    <property type="match status" value="1"/>
</dbReference>